<dbReference type="FunFam" id="2.70.170.10:FF:000028">
    <property type="entry name" value="AcetylCholine Receptor"/>
    <property type="match status" value="1"/>
</dbReference>
<evidence type="ECO:0000256" key="5">
    <source>
        <dbReference type="RuleBase" id="RU000687"/>
    </source>
</evidence>
<keyword evidence="5" id="KW-0406">Ion transport</keyword>
<feature type="transmembrane region" description="Helical" evidence="5">
    <location>
        <begin position="260"/>
        <end position="278"/>
    </location>
</feature>
<keyword evidence="4 5" id="KW-0472">Membrane</keyword>
<dbReference type="EMBL" id="CAJPWZ010003113">
    <property type="protein sequence ID" value="CAG2252202.1"/>
    <property type="molecule type" value="Genomic_DNA"/>
</dbReference>
<dbReference type="GO" id="GO:0016020">
    <property type="term" value="C:membrane"/>
    <property type="evidence" value="ECO:0007669"/>
    <property type="project" value="UniProtKB-SubCell"/>
</dbReference>
<name>A0A8S3VF04_MYTED</name>
<organism evidence="7 8">
    <name type="scientific">Mytilus edulis</name>
    <name type="common">Blue mussel</name>
    <dbReference type="NCBI Taxonomy" id="6550"/>
    <lineage>
        <taxon>Eukaryota</taxon>
        <taxon>Metazoa</taxon>
        <taxon>Spiralia</taxon>
        <taxon>Lophotrochozoa</taxon>
        <taxon>Mollusca</taxon>
        <taxon>Bivalvia</taxon>
        <taxon>Autobranchia</taxon>
        <taxon>Pteriomorphia</taxon>
        <taxon>Mytilida</taxon>
        <taxon>Mytiloidea</taxon>
        <taxon>Mytilidae</taxon>
        <taxon>Mytilinae</taxon>
        <taxon>Mytilus</taxon>
    </lineage>
</organism>
<dbReference type="Proteomes" id="UP000683360">
    <property type="component" value="Unassembled WGS sequence"/>
</dbReference>
<dbReference type="Gene3D" id="2.70.170.10">
    <property type="entry name" value="Neurotransmitter-gated ion-channel ligand-binding domain"/>
    <property type="match status" value="1"/>
</dbReference>
<dbReference type="PRINTS" id="PR00252">
    <property type="entry name" value="NRIONCHANNEL"/>
</dbReference>
<comment type="similarity">
    <text evidence="5">Belongs to the ligand-gated ion channel (TC 1.A.9) family.</text>
</comment>
<reference evidence="7" key="1">
    <citation type="submission" date="2021-03" db="EMBL/GenBank/DDBJ databases">
        <authorList>
            <person name="Bekaert M."/>
        </authorList>
    </citation>
    <scope>NUCLEOTIDE SEQUENCE</scope>
</reference>
<keyword evidence="3 5" id="KW-1133">Transmembrane helix</keyword>
<dbReference type="OrthoDB" id="6142676at2759"/>
<feature type="chain" id="PRO_5035969359" evidence="5">
    <location>
        <begin position="22"/>
        <end position="476"/>
    </location>
</feature>
<evidence type="ECO:0000313" key="8">
    <source>
        <dbReference type="Proteomes" id="UP000683360"/>
    </source>
</evidence>
<dbReference type="GO" id="GO:0005230">
    <property type="term" value="F:extracellular ligand-gated monoatomic ion channel activity"/>
    <property type="evidence" value="ECO:0007669"/>
    <property type="project" value="InterPro"/>
</dbReference>
<dbReference type="AlphaFoldDB" id="A0A8S3VF04"/>
<feature type="transmembrane region" description="Helical" evidence="5">
    <location>
        <begin position="231"/>
        <end position="254"/>
    </location>
</feature>
<comment type="caution">
    <text evidence="7">The sequence shown here is derived from an EMBL/GenBank/DDBJ whole genome shotgun (WGS) entry which is preliminary data.</text>
</comment>
<dbReference type="CDD" id="cd18989">
    <property type="entry name" value="LGIC_ECD_cation"/>
    <property type="match status" value="1"/>
</dbReference>
<dbReference type="InterPro" id="IPR036719">
    <property type="entry name" value="Neuro-gated_channel_TM_sf"/>
</dbReference>
<evidence type="ECO:0000256" key="3">
    <source>
        <dbReference type="ARBA" id="ARBA00022989"/>
    </source>
</evidence>
<dbReference type="GO" id="GO:0004888">
    <property type="term" value="F:transmembrane signaling receptor activity"/>
    <property type="evidence" value="ECO:0007669"/>
    <property type="project" value="InterPro"/>
</dbReference>
<evidence type="ECO:0000259" key="6">
    <source>
        <dbReference type="Pfam" id="PF02931"/>
    </source>
</evidence>
<dbReference type="SUPFAM" id="SSF63712">
    <property type="entry name" value="Nicotinic receptor ligand binding domain-like"/>
    <property type="match status" value="1"/>
</dbReference>
<dbReference type="InterPro" id="IPR036734">
    <property type="entry name" value="Neur_chan_lig-bd_sf"/>
</dbReference>
<dbReference type="InterPro" id="IPR006201">
    <property type="entry name" value="Neur_channel"/>
</dbReference>
<dbReference type="Pfam" id="PF02931">
    <property type="entry name" value="Neur_chan_LBD"/>
    <property type="match status" value="1"/>
</dbReference>
<comment type="subcellular location">
    <subcellularLocation>
        <location evidence="1">Membrane</location>
        <topology evidence="1">Multi-pass membrane protein</topology>
    </subcellularLocation>
</comment>
<protein>
    <submittedName>
        <fullName evidence="7">CHRNA5</fullName>
    </submittedName>
</protein>
<proteinExistence type="inferred from homology"/>
<dbReference type="PROSITE" id="PS00236">
    <property type="entry name" value="NEUROTR_ION_CHANNEL"/>
    <property type="match status" value="1"/>
</dbReference>
<dbReference type="InterPro" id="IPR006202">
    <property type="entry name" value="Neur_chan_lig-bd"/>
</dbReference>
<keyword evidence="5" id="KW-0407">Ion channel</keyword>
<gene>
    <name evidence="7" type="ORF">MEDL_63813</name>
</gene>
<accession>A0A8S3VF04</accession>
<sequence length="476" mass="54973">MTTHTTVVLIVIAINVLTSYCTPTKEDIQNVYKDIFNNYDRRIKPRRNLQDIVNMKFTFSLVSITEIKEKSQMFTVYGFFETRWKDEYLQWNSSDYGGVKNITTYQNNVWRPEISALNTMIRLNLIGDPALPVIINNDGTVRWFAGEHFSVLCKLHIKYYPFDKQECSLIVGVWGYGVEDITFGTLDDKVMFEFYEPHVEWEVMDTLLTIDNWGDTPLLRVNFFLRRMPDFTVLTFLVPIILLSFLNLSVFITPVGEGKIGFSMTVYLTFAVFLGSLSSRLPPNSHETSILTVYLTALAVLCTCIVLISAIQTRVYIRYKDRPIPSSLRFLAKRHSWFCLSCCRRKDKYLLNENSVSSEDSNTIKADGKDSDFDNLKITWDDVMNGLDSRLFWLFISVVVTLTSTGGPVLYYNKGFIIFNIGFDILGKSYNKMYLQYNAPILVNIKGYLSSGINQWNGTYMYLQKRNLEVNIQCNL</sequence>
<evidence type="ECO:0000313" key="7">
    <source>
        <dbReference type="EMBL" id="CAG2252202.1"/>
    </source>
</evidence>
<dbReference type="InterPro" id="IPR038050">
    <property type="entry name" value="Neuro_actylchol_rec"/>
</dbReference>
<feature type="domain" description="Neurotransmitter-gated ion-channel ligand-binding" evidence="6">
    <location>
        <begin position="30"/>
        <end position="210"/>
    </location>
</feature>
<dbReference type="SUPFAM" id="SSF90112">
    <property type="entry name" value="Neurotransmitter-gated ion-channel transmembrane pore"/>
    <property type="match status" value="1"/>
</dbReference>
<dbReference type="PANTHER" id="PTHR18945">
    <property type="entry name" value="NEUROTRANSMITTER GATED ION CHANNEL"/>
    <property type="match status" value="1"/>
</dbReference>
<keyword evidence="5" id="KW-0813">Transport</keyword>
<feature type="transmembrane region" description="Helical" evidence="5">
    <location>
        <begin position="290"/>
        <end position="311"/>
    </location>
</feature>
<dbReference type="CDD" id="cd19051">
    <property type="entry name" value="LGIC_TM_cation"/>
    <property type="match status" value="1"/>
</dbReference>
<feature type="signal peptide" evidence="5">
    <location>
        <begin position="1"/>
        <end position="21"/>
    </location>
</feature>
<dbReference type="Gene3D" id="1.20.58.390">
    <property type="entry name" value="Neurotransmitter-gated ion-channel transmembrane domain"/>
    <property type="match status" value="1"/>
</dbReference>
<evidence type="ECO:0000256" key="4">
    <source>
        <dbReference type="ARBA" id="ARBA00023136"/>
    </source>
</evidence>
<dbReference type="InterPro" id="IPR018000">
    <property type="entry name" value="Neurotransmitter_ion_chnl_CS"/>
</dbReference>
<feature type="transmembrane region" description="Helical" evidence="5">
    <location>
        <begin position="391"/>
        <end position="412"/>
    </location>
</feature>
<keyword evidence="5" id="KW-0732">Signal</keyword>
<evidence type="ECO:0000256" key="1">
    <source>
        <dbReference type="ARBA" id="ARBA00004141"/>
    </source>
</evidence>
<keyword evidence="8" id="KW-1185">Reference proteome</keyword>
<evidence type="ECO:0000256" key="2">
    <source>
        <dbReference type="ARBA" id="ARBA00022692"/>
    </source>
</evidence>
<keyword evidence="2 5" id="KW-0812">Transmembrane</keyword>